<dbReference type="EMBL" id="JAIWYP010000015">
    <property type="protein sequence ID" value="KAH3701997.1"/>
    <property type="molecule type" value="Genomic_DNA"/>
</dbReference>
<evidence type="ECO:0000313" key="2">
    <source>
        <dbReference type="Proteomes" id="UP000828390"/>
    </source>
</evidence>
<sequence>MNIQSYQRPHGTPPFLTTNLHFLPFSFASLHLPTSPPSLPLRQHPALYNLCYSPPLPSPPSLPPSSSLYICSAHFPSRLLLTPLSLTSPYLHPFPHHPLMHNYPFTPSLPSTFFLPYLSHLSPLPKSPPHASHPFLHSLLYLVNNVFVKVVCWHIKTEIRNVDTFSVLNATDPNHL</sequence>
<name>A0A9D3YK34_DREPO</name>
<dbReference type="AlphaFoldDB" id="A0A9D3YK34"/>
<proteinExistence type="predicted"/>
<protein>
    <submittedName>
        <fullName evidence="1">Uncharacterized protein</fullName>
    </submittedName>
</protein>
<evidence type="ECO:0000313" key="1">
    <source>
        <dbReference type="EMBL" id="KAH3701997.1"/>
    </source>
</evidence>
<keyword evidence="2" id="KW-1185">Reference proteome</keyword>
<comment type="caution">
    <text evidence="1">The sequence shown here is derived from an EMBL/GenBank/DDBJ whole genome shotgun (WGS) entry which is preliminary data.</text>
</comment>
<accession>A0A9D3YK34</accession>
<dbReference type="Proteomes" id="UP000828390">
    <property type="component" value="Unassembled WGS sequence"/>
</dbReference>
<organism evidence="1 2">
    <name type="scientific">Dreissena polymorpha</name>
    <name type="common">Zebra mussel</name>
    <name type="synonym">Mytilus polymorpha</name>
    <dbReference type="NCBI Taxonomy" id="45954"/>
    <lineage>
        <taxon>Eukaryota</taxon>
        <taxon>Metazoa</taxon>
        <taxon>Spiralia</taxon>
        <taxon>Lophotrochozoa</taxon>
        <taxon>Mollusca</taxon>
        <taxon>Bivalvia</taxon>
        <taxon>Autobranchia</taxon>
        <taxon>Heteroconchia</taxon>
        <taxon>Euheterodonta</taxon>
        <taxon>Imparidentia</taxon>
        <taxon>Neoheterodontei</taxon>
        <taxon>Myida</taxon>
        <taxon>Dreissenoidea</taxon>
        <taxon>Dreissenidae</taxon>
        <taxon>Dreissena</taxon>
    </lineage>
</organism>
<reference evidence="1" key="2">
    <citation type="submission" date="2020-11" db="EMBL/GenBank/DDBJ databases">
        <authorList>
            <person name="McCartney M.A."/>
            <person name="Auch B."/>
            <person name="Kono T."/>
            <person name="Mallez S."/>
            <person name="Becker A."/>
            <person name="Gohl D.M."/>
            <person name="Silverstein K.A.T."/>
            <person name="Koren S."/>
            <person name="Bechman K.B."/>
            <person name="Herman A."/>
            <person name="Abrahante J.E."/>
            <person name="Garbe J."/>
        </authorList>
    </citation>
    <scope>NUCLEOTIDE SEQUENCE</scope>
    <source>
        <strain evidence="1">Duluth1</strain>
        <tissue evidence="1">Whole animal</tissue>
    </source>
</reference>
<reference evidence="1" key="1">
    <citation type="journal article" date="2019" name="bioRxiv">
        <title>The Genome of the Zebra Mussel, Dreissena polymorpha: A Resource for Invasive Species Research.</title>
        <authorList>
            <person name="McCartney M.A."/>
            <person name="Auch B."/>
            <person name="Kono T."/>
            <person name="Mallez S."/>
            <person name="Zhang Y."/>
            <person name="Obille A."/>
            <person name="Becker A."/>
            <person name="Abrahante J.E."/>
            <person name="Garbe J."/>
            <person name="Badalamenti J.P."/>
            <person name="Herman A."/>
            <person name="Mangelson H."/>
            <person name="Liachko I."/>
            <person name="Sullivan S."/>
            <person name="Sone E.D."/>
            <person name="Koren S."/>
            <person name="Silverstein K.A.T."/>
            <person name="Beckman K.B."/>
            <person name="Gohl D.M."/>
        </authorList>
    </citation>
    <scope>NUCLEOTIDE SEQUENCE</scope>
    <source>
        <strain evidence="1">Duluth1</strain>
        <tissue evidence="1">Whole animal</tissue>
    </source>
</reference>
<gene>
    <name evidence="1" type="ORF">DPMN_076996</name>
</gene>